<protein>
    <submittedName>
        <fullName evidence="9">MFS transporter</fullName>
    </submittedName>
</protein>
<keyword evidence="5 6" id="KW-0472">Membrane</keyword>
<dbReference type="Pfam" id="PF07690">
    <property type="entry name" value="MFS_1"/>
    <property type="match status" value="1"/>
</dbReference>
<evidence type="ECO:0000256" key="1">
    <source>
        <dbReference type="ARBA" id="ARBA00004651"/>
    </source>
</evidence>
<comment type="caution">
    <text evidence="9">The sequence shown here is derived from an EMBL/GenBank/DDBJ whole genome shotgun (WGS) entry which is preliminary data.</text>
</comment>
<dbReference type="PROSITE" id="PS50850">
    <property type="entry name" value="MFS"/>
    <property type="match status" value="1"/>
</dbReference>
<feature type="transmembrane region" description="Helical" evidence="6">
    <location>
        <begin position="171"/>
        <end position="192"/>
    </location>
</feature>
<keyword evidence="3 6" id="KW-0812">Transmembrane</keyword>
<feature type="transmembrane region" description="Helical" evidence="6">
    <location>
        <begin position="282"/>
        <end position="301"/>
    </location>
</feature>
<accession>A0A1S2E945</accession>
<evidence type="ECO:0000313" key="8">
    <source>
        <dbReference type="EMBL" id="MUP04044.1"/>
    </source>
</evidence>
<evidence type="ECO:0000313" key="10">
    <source>
        <dbReference type="Proteomes" id="UP000175993"/>
    </source>
</evidence>
<evidence type="ECO:0000256" key="4">
    <source>
        <dbReference type="ARBA" id="ARBA00022989"/>
    </source>
</evidence>
<dbReference type="Gene3D" id="1.20.1250.20">
    <property type="entry name" value="MFS general substrate transporter like domains"/>
    <property type="match status" value="2"/>
</dbReference>
<dbReference type="EMBL" id="MBEV02000002">
    <property type="protein sequence ID" value="MUP04044.1"/>
    <property type="molecule type" value="Genomic_DNA"/>
</dbReference>
<dbReference type="InterPro" id="IPR011701">
    <property type="entry name" value="MFS"/>
</dbReference>
<gene>
    <name evidence="8" type="ORF">BBI04_004320</name>
    <name evidence="9" type="ORF">GOZ88_13635</name>
</gene>
<dbReference type="AlphaFoldDB" id="A0A1S2E945"/>
<dbReference type="Proteomes" id="UP000175993">
    <property type="component" value="Unassembled WGS sequence"/>
</dbReference>
<evidence type="ECO:0000256" key="2">
    <source>
        <dbReference type="ARBA" id="ARBA00022475"/>
    </source>
</evidence>
<feature type="transmembrane region" description="Helical" evidence="6">
    <location>
        <begin position="221"/>
        <end position="243"/>
    </location>
</feature>
<evidence type="ECO:0000313" key="9">
    <source>
        <dbReference type="EMBL" id="MVA57143.1"/>
    </source>
</evidence>
<dbReference type="InterPro" id="IPR050189">
    <property type="entry name" value="MFS_Efflux_Transporters"/>
</dbReference>
<dbReference type="GO" id="GO:0005886">
    <property type="term" value="C:plasma membrane"/>
    <property type="evidence" value="ECO:0007669"/>
    <property type="project" value="UniProtKB-SubCell"/>
</dbReference>
<feature type="transmembrane region" description="Helical" evidence="6">
    <location>
        <begin position="307"/>
        <end position="328"/>
    </location>
</feature>
<name>A0A1S2E945_AGRVI</name>
<keyword evidence="4 6" id="KW-1133">Transmembrane helix</keyword>
<proteinExistence type="predicted"/>
<dbReference type="InterPro" id="IPR036259">
    <property type="entry name" value="MFS_trans_sf"/>
</dbReference>
<comment type="subcellular location">
    <subcellularLocation>
        <location evidence="1">Cell membrane</location>
        <topology evidence="1">Multi-pass membrane protein</topology>
    </subcellularLocation>
</comment>
<sequence length="408" mass="42027">MTRSRRKKHNIILVALLGLIAFTNALGSVIVFPLGPFMAADLGIPVHRVALTSVCFNGAAGLGGIVGAFFLGTVDRRRSLMLALLAIAVATGVIAVFPHASFTTVLTARVAAGFCSGPLLALVIATASDLTSDAARGRAVSAIIGAYGFALLLGAPISLTVQTLSGSWQSAFGLLACLYVVLSLPVLFGVFGSTQAGLAGVRLTVDNVFNAVAKPGGKTGLMLTAGASYATFLISPHISAYALTNLSFSTAELGYIYLVGGVLSFVATGGTGWVIDRIGTVAASLAAGLVLTALLSYAFFLHQPMPAMAFVLGMLLAAQLARSTVAQTTASRIAEPEDRIAYQCLVSAITSIASAAGAASSAALLRERLDGQVTGMPVLALISILLCWLSFGLVMRMERILTTNELKK</sequence>
<feature type="transmembrane region" description="Helical" evidence="6">
    <location>
        <begin position="79"/>
        <end position="100"/>
    </location>
</feature>
<keyword evidence="2" id="KW-1003">Cell membrane</keyword>
<feature type="transmembrane region" description="Helical" evidence="6">
    <location>
        <begin position="340"/>
        <end position="364"/>
    </location>
</feature>
<dbReference type="PANTHER" id="PTHR43124:SF3">
    <property type="entry name" value="CHLORAMPHENICOL EFFLUX PUMP RV0191"/>
    <property type="match status" value="1"/>
</dbReference>
<dbReference type="RefSeq" id="WP_070151338.1">
    <property type="nucleotide sequence ID" value="NZ_CP146242.1"/>
</dbReference>
<feature type="transmembrane region" description="Helical" evidence="6">
    <location>
        <begin position="51"/>
        <end position="72"/>
    </location>
</feature>
<dbReference type="PANTHER" id="PTHR43124">
    <property type="entry name" value="PURINE EFFLUX PUMP PBUE"/>
    <property type="match status" value="1"/>
</dbReference>
<evidence type="ECO:0000256" key="3">
    <source>
        <dbReference type="ARBA" id="ARBA00022692"/>
    </source>
</evidence>
<evidence type="ECO:0000256" key="6">
    <source>
        <dbReference type="SAM" id="Phobius"/>
    </source>
</evidence>
<dbReference type="Proteomes" id="UP000440716">
    <property type="component" value="Unassembled WGS sequence"/>
</dbReference>
<feature type="transmembrane region" description="Helical" evidence="6">
    <location>
        <begin position="139"/>
        <end position="159"/>
    </location>
</feature>
<dbReference type="OrthoDB" id="9812221at2"/>
<feature type="transmembrane region" description="Helical" evidence="6">
    <location>
        <begin position="106"/>
        <end position="127"/>
    </location>
</feature>
<dbReference type="EMBL" id="WPHU01000005">
    <property type="protein sequence ID" value="MVA57143.1"/>
    <property type="molecule type" value="Genomic_DNA"/>
</dbReference>
<dbReference type="GO" id="GO:0022857">
    <property type="term" value="F:transmembrane transporter activity"/>
    <property type="evidence" value="ECO:0007669"/>
    <property type="project" value="InterPro"/>
</dbReference>
<evidence type="ECO:0000313" key="11">
    <source>
        <dbReference type="Proteomes" id="UP000440716"/>
    </source>
</evidence>
<feature type="transmembrane region" description="Helical" evidence="6">
    <location>
        <begin position="255"/>
        <end position="275"/>
    </location>
</feature>
<organism evidence="9 11">
    <name type="scientific">Agrobacterium vitis</name>
    <name type="common">Rhizobium vitis</name>
    <dbReference type="NCBI Taxonomy" id="373"/>
    <lineage>
        <taxon>Bacteria</taxon>
        <taxon>Pseudomonadati</taxon>
        <taxon>Pseudomonadota</taxon>
        <taxon>Alphaproteobacteria</taxon>
        <taxon>Hyphomicrobiales</taxon>
        <taxon>Rhizobiaceae</taxon>
        <taxon>Rhizobium/Agrobacterium group</taxon>
        <taxon>Agrobacterium</taxon>
    </lineage>
</organism>
<reference evidence="9 11" key="2">
    <citation type="submission" date="2019-12" db="EMBL/GenBank/DDBJ databases">
        <title>Whole-genome sequencing of Allorhizobium vitis.</title>
        <authorList>
            <person name="Gan H.M."/>
            <person name="Szegedi E."/>
            <person name="Burr T."/>
            <person name="Savka M.A."/>
        </authorList>
    </citation>
    <scope>NUCLEOTIDE SEQUENCE [LARGE SCALE GENOMIC DNA]</scope>
    <source>
        <strain evidence="9 11">CG415</strain>
    </source>
</reference>
<evidence type="ECO:0000256" key="5">
    <source>
        <dbReference type="ARBA" id="ARBA00023136"/>
    </source>
</evidence>
<dbReference type="InterPro" id="IPR020846">
    <property type="entry name" value="MFS_dom"/>
</dbReference>
<dbReference type="SUPFAM" id="SSF103473">
    <property type="entry name" value="MFS general substrate transporter"/>
    <property type="match status" value="1"/>
</dbReference>
<feature type="domain" description="Major facilitator superfamily (MFS) profile" evidence="7">
    <location>
        <begin position="13"/>
        <end position="398"/>
    </location>
</feature>
<reference evidence="8 10" key="1">
    <citation type="submission" date="2019-11" db="EMBL/GenBank/DDBJ databases">
        <title>Whole-genome sequencing of Allorhizobium vitis.</title>
        <authorList>
            <person name="Gan H.M."/>
            <person name="Savka M.A."/>
        </authorList>
    </citation>
    <scope>NUCLEOTIDE SEQUENCE [LARGE SCALE GENOMIC DNA]</scope>
    <source>
        <strain evidence="8 10">AB4</strain>
    </source>
</reference>
<feature type="transmembrane region" description="Helical" evidence="6">
    <location>
        <begin position="376"/>
        <end position="395"/>
    </location>
</feature>
<evidence type="ECO:0000259" key="7">
    <source>
        <dbReference type="PROSITE" id="PS50850"/>
    </source>
</evidence>